<name>A0A0A0BQV2_9CELL</name>
<organism evidence="2 3">
    <name type="scientific">Cellulomonas bogoriensis 69B4 = DSM 16987</name>
    <dbReference type="NCBI Taxonomy" id="1386082"/>
    <lineage>
        <taxon>Bacteria</taxon>
        <taxon>Bacillati</taxon>
        <taxon>Actinomycetota</taxon>
        <taxon>Actinomycetes</taxon>
        <taxon>Micrococcales</taxon>
        <taxon>Cellulomonadaceae</taxon>
        <taxon>Cellulomonas</taxon>
    </lineage>
</organism>
<evidence type="ECO:0000256" key="1">
    <source>
        <dbReference type="SAM" id="MobiDB-lite"/>
    </source>
</evidence>
<proteinExistence type="predicted"/>
<sequence>MTVGTVLAVAPLTRRALPAWPLITLLAALQAVHHAAFTRLMDHMTTTQGAPATIGHPHAHGLAHHTGVTGGGALDTLHGSAPMLLTHTVATLLAAALLLGLDHAAARVLSWWHLIALAAAPPQPLARNRTTVPSATDPHLPAGRLLDPDRDRGPPVHLAVG</sequence>
<accession>A0A0A0BQV2</accession>
<feature type="region of interest" description="Disordered" evidence="1">
    <location>
        <begin position="128"/>
        <end position="161"/>
    </location>
</feature>
<evidence type="ECO:0000313" key="2">
    <source>
        <dbReference type="EMBL" id="KGM09484.1"/>
    </source>
</evidence>
<dbReference type="Proteomes" id="UP000054314">
    <property type="component" value="Unassembled WGS sequence"/>
</dbReference>
<reference evidence="2 3" key="1">
    <citation type="submission" date="2013-08" db="EMBL/GenBank/DDBJ databases">
        <title>Genome sequencing of Cellulomonas bogoriensis 69B4.</title>
        <authorList>
            <person name="Chen F."/>
            <person name="Li Y."/>
            <person name="Wang G."/>
        </authorList>
    </citation>
    <scope>NUCLEOTIDE SEQUENCE [LARGE SCALE GENOMIC DNA]</scope>
    <source>
        <strain evidence="2 3">69B4</strain>
    </source>
</reference>
<protein>
    <submittedName>
        <fullName evidence="2">Uncharacterized protein</fullName>
    </submittedName>
</protein>
<comment type="caution">
    <text evidence="2">The sequence shown here is derived from an EMBL/GenBank/DDBJ whole genome shotgun (WGS) entry which is preliminary data.</text>
</comment>
<dbReference type="AlphaFoldDB" id="A0A0A0BQV2"/>
<evidence type="ECO:0000313" key="3">
    <source>
        <dbReference type="Proteomes" id="UP000054314"/>
    </source>
</evidence>
<dbReference type="EMBL" id="AXCZ01000187">
    <property type="protein sequence ID" value="KGM09484.1"/>
    <property type="molecule type" value="Genomic_DNA"/>
</dbReference>
<keyword evidence="3" id="KW-1185">Reference proteome</keyword>
<gene>
    <name evidence="2" type="ORF">N869_06985</name>
</gene>